<dbReference type="InterPro" id="IPR036852">
    <property type="entry name" value="Peptidase_S8/S53_dom_sf"/>
</dbReference>
<comment type="caution">
    <text evidence="2">The sequence shown here is derived from an EMBL/GenBank/DDBJ whole genome shotgun (WGS) entry which is preliminary data.</text>
</comment>
<dbReference type="Proteomes" id="UP000823388">
    <property type="component" value="Chromosome 9N"/>
</dbReference>
<dbReference type="GO" id="GO:0004252">
    <property type="term" value="F:serine-type endopeptidase activity"/>
    <property type="evidence" value="ECO:0007669"/>
    <property type="project" value="InterPro"/>
</dbReference>
<evidence type="ECO:0000313" key="3">
    <source>
        <dbReference type="Proteomes" id="UP000823388"/>
    </source>
</evidence>
<dbReference type="EMBL" id="CM029054">
    <property type="protein sequence ID" value="KAG2543578.1"/>
    <property type="molecule type" value="Genomic_DNA"/>
</dbReference>
<reference evidence="2" key="1">
    <citation type="submission" date="2020-05" db="EMBL/GenBank/DDBJ databases">
        <title>WGS assembly of Panicum virgatum.</title>
        <authorList>
            <person name="Lovell J.T."/>
            <person name="Jenkins J."/>
            <person name="Shu S."/>
            <person name="Juenger T.E."/>
            <person name="Schmutz J."/>
        </authorList>
    </citation>
    <scope>NUCLEOTIDE SEQUENCE</scope>
    <source>
        <strain evidence="2">AP13</strain>
    </source>
</reference>
<evidence type="ECO:0000256" key="1">
    <source>
        <dbReference type="SAM" id="MobiDB-lite"/>
    </source>
</evidence>
<dbReference type="Gene3D" id="3.40.50.200">
    <property type="entry name" value="Peptidase S8/S53 domain"/>
    <property type="match status" value="1"/>
</dbReference>
<keyword evidence="3" id="KW-1185">Reference proteome</keyword>
<evidence type="ECO:0000313" key="2">
    <source>
        <dbReference type="EMBL" id="KAG2543578.1"/>
    </source>
</evidence>
<organism evidence="2 3">
    <name type="scientific">Panicum virgatum</name>
    <name type="common">Blackwell switchgrass</name>
    <dbReference type="NCBI Taxonomy" id="38727"/>
    <lineage>
        <taxon>Eukaryota</taxon>
        <taxon>Viridiplantae</taxon>
        <taxon>Streptophyta</taxon>
        <taxon>Embryophyta</taxon>
        <taxon>Tracheophyta</taxon>
        <taxon>Spermatophyta</taxon>
        <taxon>Magnoliopsida</taxon>
        <taxon>Liliopsida</taxon>
        <taxon>Poales</taxon>
        <taxon>Poaceae</taxon>
        <taxon>PACMAD clade</taxon>
        <taxon>Panicoideae</taxon>
        <taxon>Panicodae</taxon>
        <taxon>Paniceae</taxon>
        <taxon>Panicinae</taxon>
        <taxon>Panicum</taxon>
        <taxon>Panicum sect. Hiantes</taxon>
    </lineage>
</organism>
<name>A0A8T0N413_PANVG</name>
<dbReference type="AlphaFoldDB" id="A0A8T0N413"/>
<feature type="compositionally biased region" description="Basic residues" evidence="1">
    <location>
        <begin position="83"/>
        <end position="100"/>
    </location>
</feature>
<protein>
    <submittedName>
        <fullName evidence="2">Uncharacterized protein</fullName>
    </submittedName>
</protein>
<gene>
    <name evidence="2" type="ORF">PVAP13_9NG753508</name>
</gene>
<feature type="region of interest" description="Disordered" evidence="1">
    <location>
        <begin position="65"/>
        <end position="100"/>
    </location>
</feature>
<proteinExistence type="predicted"/>
<dbReference type="GO" id="GO:0006508">
    <property type="term" value="P:proteolysis"/>
    <property type="evidence" value="ECO:0007669"/>
    <property type="project" value="InterPro"/>
</dbReference>
<accession>A0A8T0N413</accession>
<sequence length="114" mass="12599">MPPVPVRWTGVFQGGERFNISNCNRKLIGARFYSKGHRANYPTNPSEAVSLLEYRVRVAAGHARPRHAHSVHGGGRGGARCQRPGRRGRGGARRGARRARRGLQGVLVQRLLQL</sequence>